<feature type="region of interest" description="Disordered" evidence="1">
    <location>
        <begin position="1"/>
        <end position="149"/>
    </location>
</feature>
<feature type="compositionally biased region" description="Basic and acidic residues" evidence="1">
    <location>
        <begin position="84"/>
        <end position="98"/>
    </location>
</feature>
<evidence type="ECO:0000256" key="1">
    <source>
        <dbReference type="SAM" id="MobiDB-lite"/>
    </source>
</evidence>
<feature type="compositionally biased region" description="Low complexity" evidence="1">
    <location>
        <begin position="54"/>
        <end position="64"/>
    </location>
</feature>
<evidence type="ECO:0000313" key="3">
    <source>
        <dbReference type="Proteomes" id="UP001370758"/>
    </source>
</evidence>
<feature type="compositionally biased region" description="Basic and acidic residues" evidence="1">
    <location>
        <begin position="120"/>
        <end position="137"/>
    </location>
</feature>
<accession>A0AAV9WQ87</accession>
<keyword evidence="3" id="KW-1185">Reference proteome</keyword>
<proteinExistence type="predicted"/>
<sequence length="149" mass="16533">MNFLKSSNTNTNMNTDPNTVPEVDSPQFKNAQAIEEPSSPVSPTYDNVPRRTSGPTEPGFGEPGFKYDMFGTTRPDGIQAAETPVEHGDRRMSKEWDASKVPPSRFQKRAGSIHATPPSRDGHIERNDRSALFDKLSKGKKGERRKSQS</sequence>
<feature type="compositionally biased region" description="Basic residues" evidence="1">
    <location>
        <begin position="138"/>
        <end position="149"/>
    </location>
</feature>
<feature type="compositionally biased region" description="Low complexity" evidence="1">
    <location>
        <begin position="8"/>
        <end position="19"/>
    </location>
</feature>
<reference evidence="2 3" key="1">
    <citation type="submission" date="2023-08" db="EMBL/GenBank/DDBJ databases">
        <authorList>
            <person name="Palmer J.M."/>
        </authorList>
    </citation>
    <scope>NUCLEOTIDE SEQUENCE [LARGE SCALE GENOMIC DNA]</scope>
    <source>
        <strain evidence="2 3">TWF481</strain>
    </source>
</reference>
<organism evidence="2 3">
    <name type="scientific">Arthrobotrys musiformis</name>
    <dbReference type="NCBI Taxonomy" id="47236"/>
    <lineage>
        <taxon>Eukaryota</taxon>
        <taxon>Fungi</taxon>
        <taxon>Dikarya</taxon>
        <taxon>Ascomycota</taxon>
        <taxon>Pezizomycotina</taxon>
        <taxon>Orbiliomycetes</taxon>
        <taxon>Orbiliales</taxon>
        <taxon>Orbiliaceae</taxon>
        <taxon>Arthrobotrys</taxon>
    </lineage>
</organism>
<gene>
    <name evidence="2" type="ORF">TWF481_000955</name>
</gene>
<name>A0AAV9WQ87_9PEZI</name>
<evidence type="ECO:0000313" key="2">
    <source>
        <dbReference type="EMBL" id="KAK6512057.1"/>
    </source>
</evidence>
<dbReference type="AlphaFoldDB" id="A0AAV9WQ87"/>
<comment type="caution">
    <text evidence="2">The sequence shown here is derived from an EMBL/GenBank/DDBJ whole genome shotgun (WGS) entry which is preliminary data.</text>
</comment>
<protein>
    <submittedName>
        <fullName evidence="2">Uncharacterized protein</fullName>
    </submittedName>
</protein>
<dbReference type="Proteomes" id="UP001370758">
    <property type="component" value="Unassembled WGS sequence"/>
</dbReference>
<dbReference type="EMBL" id="JAVHJL010000001">
    <property type="protein sequence ID" value="KAK6512057.1"/>
    <property type="molecule type" value="Genomic_DNA"/>
</dbReference>